<keyword evidence="3" id="KW-0472">Membrane</keyword>
<feature type="compositionally biased region" description="Basic and acidic residues" evidence="2">
    <location>
        <begin position="507"/>
        <end position="517"/>
    </location>
</feature>
<feature type="region of interest" description="Disordered" evidence="2">
    <location>
        <begin position="164"/>
        <end position="229"/>
    </location>
</feature>
<sequence length="1243" mass="138527">MTTMMNANVILHSTIIQQRSAQLAMTMTPSRIRVKERQYARVPKIFFICSYCIYLIAIFHGDMICKCHAATSSASSTTTTTTMSSSLSSLMSNMIELQLELDYYDDVTDDDKIQHQQELLPSTLQIIQLQALLHSKEIMNSKRERLTSFEKRNQLNNLEMWSQLRGGGVEGDNNEVNTTDDGNSEKEMDETDETEQETDKEEHDNEEESNDKNDDGEEEAAAEETIPFLTTMTSFFKPSKSTTAAATTKTTTLLLEKVYMTTEKAKSFLTTTTSSSSFSTVFRMNMEAKDYDSDDEEEEEEELYDSGSEEEDDDEDVGIVMMNKKTTLSPPSVQKQGRGGGGIMTMSASDDEQEEEEDDLKDAKKKDVETKKEKNTTVVDVTVMTTSTLEENGEKEEKDFQDKKEEKKEITNESSKRQTTKVADADADVVAVKGIKQANVTKELEKTVKPRQQQQKKKTKKVEEAGEKDDISTTTTKSTKEEVNANDIIKKEAKKKEKSTMHPTTGPKDKVTNEKNTTRVTSRTTPKQKNVSNTTSNVKKSVAKEEVLGNVGNVTLTKEAEVIETNIQEEKEMALVEVTATSYISSGYWDTIDKIATLGLSAHHPTLKISRQLRSARKAAAKMTGLHGILSGKGRGWGGDNNILSTFPHSDHQPPLNEEDIGIIRNRIAAIEVAKGKVRSNRSPLVEEPVEGQTTPRGRVQRPRRRGWGRILPRRRNNNQGAAFVGGPLVTTTPTATTGSSDVNFVDQSSLEEEIEKARMAAAAVEEELRRQKRVEEIDRLIVHGQEELLELQCEKDALQRRPNPLFNYTTKGSPPASEEEEKEEEATEYPDTTRTTRVFNFPPQEVVDEYIDTLIGTGRLVRLNHTHLWKSGAGDEYDDDEDESIGDDLLTPSADARKLYENVDKMAEKVKKRTTKRNGNSSNDGGYSGGNGGGGSWLLRQTMMTGTSLGEKIGEATETAAYKAVCSAVMSVLARSISAIHGINVMTHSDIRLFLEQSPDLPPLGKDVFPHGVNGDDYAREAIEKAIIKGATKRKKKHSRSKHHIHSNSRHHGHDLTEEAFIQRDAVVETLISHCQISAPLLKLFPLAWQRAMLGNIITLIAAVVSDFAEGIQIQILGHQLSFSFKPITESDMIQHIGLGGFRFNHRRARPEEFEAAVRATADDISEELQFLDRWHERAMGGGYLKLQIGNLIARVVLTLVDEVLSGARMDLWSAQAGGPRVVAGLEYRTQRDKESDTGLPQ</sequence>
<organism evidence="4">
    <name type="scientific">Ditylum brightwellii</name>
    <dbReference type="NCBI Taxonomy" id="49249"/>
    <lineage>
        <taxon>Eukaryota</taxon>
        <taxon>Sar</taxon>
        <taxon>Stramenopiles</taxon>
        <taxon>Ochrophyta</taxon>
        <taxon>Bacillariophyta</taxon>
        <taxon>Mediophyceae</taxon>
        <taxon>Lithodesmiophycidae</taxon>
        <taxon>Lithodesmiales</taxon>
        <taxon>Lithodesmiaceae</taxon>
        <taxon>Ditylum</taxon>
    </lineage>
</organism>
<feature type="compositionally biased region" description="Basic and acidic residues" evidence="2">
    <location>
        <begin position="461"/>
        <end position="471"/>
    </location>
</feature>
<evidence type="ECO:0000256" key="1">
    <source>
        <dbReference type="SAM" id="Coils"/>
    </source>
</evidence>
<feature type="coiled-coil region" evidence="1">
    <location>
        <begin position="748"/>
        <end position="802"/>
    </location>
</feature>
<dbReference type="EMBL" id="HBGN01020970">
    <property type="protein sequence ID" value="CAD9334593.1"/>
    <property type="molecule type" value="Transcribed_RNA"/>
</dbReference>
<name>A0A7S2EGW5_9STRA</name>
<keyword evidence="1" id="KW-0175">Coiled coil</keyword>
<evidence type="ECO:0000313" key="4">
    <source>
        <dbReference type="EMBL" id="CAD9334593.1"/>
    </source>
</evidence>
<evidence type="ECO:0000256" key="2">
    <source>
        <dbReference type="SAM" id="MobiDB-lite"/>
    </source>
</evidence>
<keyword evidence="3" id="KW-1133">Transmembrane helix</keyword>
<feature type="region of interest" description="Disordered" evidence="2">
    <location>
        <begin position="1032"/>
        <end position="1051"/>
    </location>
</feature>
<feature type="compositionally biased region" description="Basic and acidic residues" evidence="2">
    <location>
        <begin position="478"/>
        <end position="500"/>
    </location>
</feature>
<feature type="compositionally biased region" description="Polar residues" evidence="2">
    <location>
        <begin position="324"/>
        <end position="335"/>
    </location>
</feature>
<proteinExistence type="predicted"/>
<feature type="compositionally biased region" description="Acidic residues" evidence="2">
    <location>
        <begin position="818"/>
        <end position="829"/>
    </location>
</feature>
<gene>
    <name evidence="4" type="ORF">DBRI1063_LOCUS13368</name>
</gene>
<keyword evidence="3" id="KW-0812">Transmembrane</keyword>
<accession>A0A7S2EGW5</accession>
<feature type="compositionally biased region" description="Basic and acidic residues" evidence="2">
    <location>
        <begin position="395"/>
        <end position="416"/>
    </location>
</feature>
<protein>
    <submittedName>
        <fullName evidence="4">Uncharacterized protein</fullName>
    </submittedName>
</protein>
<feature type="compositionally biased region" description="Acidic residues" evidence="2">
    <location>
        <begin position="349"/>
        <end position="360"/>
    </location>
</feature>
<dbReference type="AlphaFoldDB" id="A0A7S2EGW5"/>
<reference evidence="4" key="1">
    <citation type="submission" date="2021-01" db="EMBL/GenBank/DDBJ databases">
        <authorList>
            <person name="Corre E."/>
            <person name="Pelletier E."/>
            <person name="Niang G."/>
            <person name="Scheremetjew M."/>
            <person name="Finn R."/>
            <person name="Kale V."/>
            <person name="Holt S."/>
            <person name="Cochrane G."/>
            <person name="Meng A."/>
            <person name="Brown T."/>
            <person name="Cohen L."/>
        </authorList>
    </citation>
    <scope>NUCLEOTIDE SEQUENCE</scope>
    <source>
        <strain evidence="4">Pop2</strain>
    </source>
</reference>
<feature type="region of interest" description="Disordered" evidence="2">
    <location>
        <begin position="718"/>
        <end position="741"/>
    </location>
</feature>
<feature type="compositionally biased region" description="Acidic residues" evidence="2">
    <location>
        <begin position="187"/>
        <end position="222"/>
    </location>
</feature>
<feature type="compositionally biased region" description="Polar residues" evidence="2">
    <location>
        <begin position="518"/>
        <end position="537"/>
    </location>
</feature>
<feature type="transmembrane region" description="Helical" evidence="3">
    <location>
        <begin position="45"/>
        <end position="64"/>
    </location>
</feature>
<feature type="region of interest" description="Disordered" evidence="2">
    <location>
        <begin position="803"/>
        <end position="833"/>
    </location>
</feature>
<feature type="compositionally biased region" description="Low complexity" evidence="2">
    <location>
        <begin position="376"/>
        <end position="388"/>
    </location>
</feature>
<feature type="compositionally biased region" description="Acidic residues" evidence="2">
    <location>
        <begin position="292"/>
        <end position="317"/>
    </location>
</feature>
<feature type="region of interest" description="Disordered" evidence="2">
    <location>
        <begin position="287"/>
        <end position="537"/>
    </location>
</feature>
<feature type="compositionally biased region" description="Basic and acidic residues" evidence="2">
    <location>
        <begin position="361"/>
        <end position="375"/>
    </location>
</feature>
<evidence type="ECO:0000256" key="3">
    <source>
        <dbReference type="SAM" id="Phobius"/>
    </source>
</evidence>
<feature type="region of interest" description="Disordered" evidence="2">
    <location>
        <begin position="911"/>
        <end position="933"/>
    </location>
</feature>